<organism evidence="2 3">
    <name type="scientific">Armillaria tabescens</name>
    <name type="common">Ringless honey mushroom</name>
    <name type="synonym">Agaricus tabescens</name>
    <dbReference type="NCBI Taxonomy" id="1929756"/>
    <lineage>
        <taxon>Eukaryota</taxon>
        <taxon>Fungi</taxon>
        <taxon>Dikarya</taxon>
        <taxon>Basidiomycota</taxon>
        <taxon>Agaricomycotina</taxon>
        <taxon>Agaricomycetes</taxon>
        <taxon>Agaricomycetidae</taxon>
        <taxon>Agaricales</taxon>
        <taxon>Marasmiineae</taxon>
        <taxon>Physalacriaceae</taxon>
        <taxon>Desarmillaria</taxon>
    </lineage>
</organism>
<feature type="region of interest" description="Disordered" evidence="1">
    <location>
        <begin position="35"/>
        <end position="55"/>
    </location>
</feature>
<evidence type="ECO:0000256" key="1">
    <source>
        <dbReference type="SAM" id="MobiDB-lite"/>
    </source>
</evidence>
<accession>A0AA39JGR7</accession>
<proteinExistence type="predicted"/>
<sequence length="93" mass="9862">MTSVCSFRVLDKANGAGNDAFSSYVVEKATASTLSSTMPNDDIREEPSRTADSAEGFDLDPVKTAAIGPTITTFLHETLKLCMDAVAAKLSRC</sequence>
<evidence type="ECO:0000313" key="2">
    <source>
        <dbReference type="EMBL" id="KAK0441807.1"/>
    </source>
</evidence>
<dbReference type="AlphaFoldDB" id="A0AA39JGR7"/>
<protein>
    <submittedName>
        <fullName evidence="2">Uncharacterized protein</fullName>
    </submittedName>
</protein>
<dbReference type="RefSeq" id="XP_060324146.1">
    <property type="nucleotide sequence ID" value="XM_060478379.1"/>
</dbReference>
<keyword evidence="3" id="KW-1185">Reference proteome</keyword>
<dbReference type="EMBL" id="JAUEPS010000067">
    <property type="protein sequence ID" value="KAK0441807.1"/>
    <property type="molecule type" value="Genomic_DNA"/>
</dbReference>
<evidence type="ECO:0000313" key="3">
    <source>
        <dbReference type="Proteomes" id="UP001175211"/>
    </source>
</evidence>
<comment type="caution">
    <text evidence="2">The sequence shown here is derived from an EMBL/GenBank/DDBJ whole genome shotgun (WGS) entry which is preliminary data.</text>
</comment>
<gene>
    <name evidence="2" type="ORF">EV420DRAFT_1649920</name>
</gene>
<reference evidence="2" key="1">
    <citation type="submission" date="2023-06" db="EMBL/GenBank/DDBJ databases">
        <authorList>
            <consortium name="Lawrence Berkeley National Laboratory"/>
            <person name="Ahrendt S."/>
            <person name="Sahu N."/>
            <person name="Indic B."/>
            <person name="Wong-Bajracharya J."/>
            <person name="Merenyi Z."/>
            <person name="Ke H.-M."/>
            <person name="Monk M."/>
            <person name="Kocsube S."/>
            <person name="Drula E."/>
            <person name="Lipzen A."/>
            <person name="Balint B."/>
            <person name="Henrissat B."/>
            <person name="Andreopoulos B."/>
            <person name="Martin F.M."/>
            <person name="Harder C.B."/>
            <person name="Rigling D."/>
            <person name="Ford K.L."/>
            <person name="Foster G.D."/>
            <person name="Pangilinan J."/>
            <person name="Papanicolaou A."/>
            <person name="Barry K."/>
            <person name="LaButti K."/>
            <person name="Viragh M."/>
            <person name="Koriabine M."/>
            <person name="Yan M."/>
            <person name="Riley R."/>
            <person name="Champramary S."/>
            <person name="Plett K.L."/>
            <person name="Tsai I.J."/>
            <person name="Slot J."/>
            <person name="Sipos G."/>
            <person name="Plett J."/>
            <person name="Nagy L.G."/>
            <person name="Grigoriev I.V."/>
        </authorList>
    </citation>
    <scope>NUCLEOTIDE SEQUENCE</scope>
    <source>
        <strain evidence="2">CCBAS 213</strain>
    </source>
</reference>
<dbReference type="Proteomes" id="UP001175211">
    <property type="component" value="Unassembled WGS sequence"/>
</dbReference>
<name>A0AA39JGR7_ARMTA</name>
<dbReference type="GeneID" id="85361927"/>